<dbReference type="AlphaFoldDB" id="A0A6S7GNT2"/>
<evidence type="ECO:0000313" key="1">
    <source>
        <dbReference type="EMBL" id="CAB3988197.1"/>
    </source>
</evidence>
<gene>
    <name evidence="1" type="ORF">PACLA_8A078299</name>
</gene>
<dbReference type="OrthoDB" id="5987907at2759"/>
<dbReference type="EMBL" id="CACRXK020001292">
    <property type="protein sequence ID" value="CAB3988197.1"/>
    <property type="molecule type" value="Genomic_DNA"/>
</dbReference>
<organism evidence="1 2">
    <name type="scientific">Paramuricea clavata</name>
    <name type="common">Red gorgonian</name>
    <name type="synonym">Violescent sea-whip</name>
    <dbReference type="NCBI Taxonomy" id="317549"/>
    <lineage>
        <taxon>Eukaryota</taxon>
        <taxon>Metazoa</taxon>
        <taxon>Cnidaria</taxon>
        <taxon>Anthozoa</taxon>
        <taxon>Octocorallia</taxon>
        <taxon>Malacalcyonacea</taxon>
        <taxon>Plexauridae</taxon>
        <taxon>Paramuricea</taxon>
    </lineage>
</organism>
<comment type="caution">
    <text evidence="1">The sequence shown here is derived from an EMBL/GenBank/DDBJ whole genome shotgun (WGS) entry which is preliminary data.</text>
</comment>
<name>A0A6S7GNT2_PARCT</name>
<keyword evidence="2" id="KW-1185">Reference proteome</keyword>
<protein>
    <submittedName>
        <fullName evidence="1">Uncharacterized protein</fullName>
    </submittedName>
</protein>
<dbReference type="Proteomes" id="UP001152795">
    <property type="component" value="Unassembled WGS sequence"/>
</dbReference>
<sequence length="537" mass="61687">MPSNSVPFVRYGVLEIVFILIIFSNFILTISYLLTENDGTTQHVQTNDLVVPLIIASSIMLLTSCVVFYILIFRARTNDLVGNLRIRKRTASFKVAQLSWILTGIETVLRLIGLFHFKLAERNPDISYWLAIASYHILLLFQTTFQICCLHVYEKNTRLRREGLRWMITRKSFLIIVAFMNCYMWVLNVAGVRILVDLTSDKMKDLLSGSVERIIYTANRASTLAYHVESVQLFYKFYEEDKESLVQQQYENLDNQNVGANNIVETDSAKGMWGGFFMFVLFVSMAVGSFLVRTDMTNIHYFATAAIIGILVTIFCITLNTTLSQDNSQIPMVGMLQTQDNNHDGQQNNLVNEVPQHRSMNMFEDIASYVAGERVGHLRILLFYSISAVSYHFLLTMKIIFNDIEEVDAYQPVREGCKGLACMSLTVFMFWMSHEDRKLRCWCDLNVMFWNVLALVSLELIEETFEHGNTNRDPLQLYALPLAIDFKIYVLIHTYSDIVAARNGYRQELRRAALEPRIVAVSSRSTTPSIDSSIRYD</sequence>
<evidence type="ECO:0000313" key="2">
    <source>
        <dbReference type="Proteomes" id="UP001152795"/>
    </source>
</evidence>
<accession>A0A6S7GNT2</accession>
<proteinExistence type="predicted"/>
<reference evidence="1" key="1">
    <citation type="submission" date="2020-04" db="EMBL/GenBank/DDBJ databases">
        <authorList>
            <person name="Alioto T."/>
            <person name="Alioto T."/>
            <person name="Gomez Garrido J."/>
        </authorList>
    </citation>
    <scope>NUCLEOTIDE SEQUENCE</scope>
    <source>
        <strain evidence="1">A484AB</strain>
    </source>
</reference>